<feature type="region of interest" description="Disordered" evidence="8">
    <location>
        <begin position="1051"/>
        <end position="1081"/>
    </location>
</feature>
<evidence type="ECO:0000256" key="5">
    <source>
        <dbReference type="ARBA" id="ARBA00023204"/>
    </source>
</evidence>
<keyword evidence="10" id="KW-1185">Reference proteome</keyword>
<keyword evidence="3" id="KW-0227">DNA damage</keyword>
<evidence type="ECO:0000256" key="6">
    <source>
        <dbReference type="ARBA" id="ARBA00023242"/>
    </source>
</evidence>
<feature type="compositionally biased region" description="Polar residues" evidence="8">
    <location>
        <begin position="1072"/>
        <end position="1081"/>
    </location>
</feature>
<keyword evidence="6" id="KW-0539">Nucleus</keyword>
<evidence type="ECO:0000256" key="7">
    <source>
        <dbReference type="ARBA" id="ARBA00023306"/>
    </source>
</evidence>
<dbReference type="EMBL" id="WJXA01000006">
    <property type="protein sequence ID" value="KAF7141256.1"/>
    <property type="molecule type" value="Genomic_DNA"/>
</dbReference>
<dbReference type="OrthoDB" id="200660at2759"/>
<sequence length="1291" mass="146187">MLAVSVIRNCAEELETYVFEFLTSCIVNRDGVRSDLKEFYHEIIYEIIQYAPQMLLNVIPTLTRELLADQVDVRIKAVKFIGRLLALPGRHLAHEYRQLFIEFTKRFSDKSAEVRLGAISCAKAFYMTYPLGTEALEVLTALEGRLLDFDDRVRTQAVVVVCDLARANLKSVPHELISRATERLRDKKVSVRKKALQKLLEVYRDYCTKCAAGIVTPIDQFEQIPCKILMLCYDKDCKEFSPQSMELVLAEELFPASLAIEERTRHWIFLFSLFDSPHLKALNAILSHKRRLQAEMQVYLALLKEENNGSEEVQKGIQTSLSKLSSSFPESSKAEECFHKLNLEKDDRIFTTLAQLLDEVNLKSAESTRVSYWIQTLSSLLPKSECLSFAILDMTYHQKVFDGNFFLRMRLEAWNDRLEIKKMRDQLLSDKLGNKNLENSTVKLLLGIISAFPSLLRGSENLFQSLLLKDGVQIHEELILILAKAGPHIHIKISDIYPSLERVCLEGTRAQSKLAVSAIAALTNASEQFIFSELCETLVNALPGGQNIPTLLQSWGCLAQHAVSGFDSRQEEISRFIIENLLQSTNVEKSDCIDSSDEKSGYSVPCKLKIFGLKALVRSFLPHRSTHVGHDFNQLIDVLSKLLQNGYVSDGIMSWIQYHMKMGKIKDAILGFYTLVPLGHALYAVNSLSCSESDMAYMRLAAAKSVLRLSRRWDLHIPPHIFRVTILMAKDSTALVCKSFIAKIHKLLKQHAIPSKYACAFAIAASDSLENVRDESLKCMREFVKEFRRKARTRQTSAKQQGFTDYPEYIVVFLIHVLAHDSGFPPENCDDEEIYSLFLRPLAFTLHALVNASFVDGDMDVIHSAVSCLQKILFAIKQAEDAVDAHTTPASFNCLARSHLIAKIAKRVALCFESQISHVGFLYPPCIVFIRLSICFLFPGGLTFFKLLWLFEFLLLYQPSSARNKRGRKCQEDFSKLEIIKCSTLNLPLHKTNDLFTYRTGQLSDASFSHGKEIHETLNQELNIRGRQKRALSPTPLRSVELHKEFAIYDENEKSESGNSEPLIRREHLPSSCDSVTTEPSLTHMEDLKSSSVIVNGMVGLCDRTGAELSKCTGMANLCSLKDFGNTSQELVGQRIKLWSSVDRCYHSGRVSGFDHTNVTHQITYDNGQVEVVCLETENWETISNDFLQEKESNTSNSQHCDFVNHQTKLDDEFRDDLCPAKSFPIKSNRNFLKRRIPLPGKENKGQKLSMGTSRSEVIDDPEVSAIPSPESWQVNVFADSFLCRVWLAGI</sequence>
<evidence type="ECO:0000313" key="10">
    <source>
        <dbReference type="Proteomes" id="UP000626092"/>
    </source>
</evidence>
<dbReference type="InterPro" id="IPR016024">
    <property type="entry name" value="ARM-type_fold"/>
</dbReference>
<protein>
    <submittedName>
        <fullName evidence="9">Uncharacterized protein</fullName>
    </submittedName>
</protein>
<dbReference type="Proteomes" id="UP000626092">
    <property type="component" value="Unassembled WGS sequence"/>
</dbReference>
<name>A0A834LLE3_RHOSS</name>
<dbReference type="GO" id="GO:0051301">
    <property type="term" value="P:cell division"/>
    <property type="evidence" value="ECO:0007669"/>
    <property type="project" value="UniProtKB-KW"/>
</dbReference>
<gene>
    <name evidence="9" type="ORF">RHSIM_Rhsim06G0104100</name>
</gene>
<dbReference type="GO" id="GO:0000785">
    <property type="term" value="C:chromatin"/>
    <property type="evidence" value="ECO:0007669"/>
    <property type="project" value="TreeGrafter"/>
</dbReference>
<dbReference type="CDD" id="cd19953">
    <property type="entry name" value="PDS5"/>
    <property type="match status" value="1"/>
</dbReference>
<evidence type="ECO:0000256" key="4">
    <source>
        <dbReference type="ARBA" id="ARBA00022776"/>
    </source>
</evidence>
<proteinExistence type="predicted"/>
<keyword evidence="5" id="KW-0234">DNA repair</keyword>
<dbReference type="GO" id="GO:0007064">
    <property type="term" value="P:mitotic sister chromatid cohesion"/>
    <property type="evidence" value="ECO:0007669"/>
    <property type="project" value="InterPro"/>
</dbReference>
<dbReference type="SUPFAM" id="SSF48371">
    <property type="entry name" value="ARM repeat"/>
    <property type="match status" value="1"/>
</dbReference>
<dbReference type="Pfam" id="PF20168">
    <property type="entry name" value="PDS5"/>
    <property type="match status" value="1"/>
</dbReference>
<dbReference type="InterPro" id="IPR011989">
    <property type="entry name" value="ARM-like"/>
</dbReference>
<evidence type="ECO:0000256" key="8">
    <source>
        <dbReference type="SAM" id="MobiDB-lite"/>
    </source>
</evidence>
<reference evidence="9" key="1">
    <citation type="submission" date="2019-11" db="EMBL/GenBank/DDBJ databases">
        <authorList>
            <person name="Liu Y."/>
            <person name="Hou J."/>
            <person name="Li T.-Q."/>
            <person name="Guan C.-H."/>
            <person name="Wu X."/>
            <person name="Wu H.-Z."/>
            <person name="Ling F."/>
            <person name="Zhang R."/>
            <person name="Shi X.-G."/>
            <person name="Ren J.-P."/>
            <person name="Chen E.-F."/>
            <person name="Sun J.-M."/>
        </authorList>
    </citation>
    <scope>NUCLEOTIDE SEQUENCE</scope>
    <source>
        <strain evidence="9">Adult_tree_wgs_1</strain>
        <tissue evidence="9">Leaves</tissue>
    </source>
</reference>
<accession>A0A834LLE3</accession>
<dbReference type="PANTHER" id="PTHR12663">
    <property type="entry name" value="ANDROGEN INDUCED INHIBITOR OF PROLIFERATION AS3 / PDS5-RELATED"/>
    <property type="match status" value="1"/>
</dbReference>
<dbReference type="GO" id="GO:0006281">
    <property type="term" value="P:DNA repair"/>
    <property type="evidence" value="ECO:0007669"/>
    <property type="project" value="UniProtKB-KW"/>
</dbReference>
<keyword evidence="4" id="KW-0498">Mitosis</keyword>
<evidence type="ECO:0000313" key="9">
    <source>
        <dbReference type="EMBL" id="KAF7141256.1"/>
    </source>
</evidence>
<organism evidence="9 10">
    <name type="scientific">Rhododendron simsii</name>
    <name type="common">Sims's rhododendron</name>
    <dbReference type="NCBI Taxonomy" id="118357"/>
    <lineage>
        <taxon>Eukaryota</taxon>
        <taxon>Viridiplantae</taxon>
        <taxon>Streptophyta</taxon>
        <taxon>Embryophyta</taxon>
        <taxon>Tracheophyta</taxon>
        <taxon>Spermatophyta</taxon>
        <taxon>Magnoliopsida</taxon>
        <taxon>eudicotyledons</taxon>
        <taxon>Gunneridae</taxon>
        <taxon>Pentapetalae</taxon>
        <taxon>asterids</taxon>
        <taxon>Ericales</taxon>
        <taxon>Ericaceae</taxon>
        <taxon>Ericoideae</taxon>
        <taxon>Rhodoreae</taxon>
        <taxon>Rhododendron</taxon>
    </lineage>
</organism>
<dbReference type="Gene3D" id="1.25.10.10">
    <property type="entry name" value="Leucine-rich Repeat Variant"/>
    <property type="match status" value="2"/>
</dbReference>
<comment type="subcellular location">
    <subcellularLocation>
        <location evidence="1">Nucleus</location>
    </subcellularLocation>
</comment>
<comment type="caution">
    <text evidence="9">The sequence shown here is derived from an EMBL/GenBank/DDBJ whole genome shotgun (WGS) entry which is preliminary data.</text>
</comment>
<dbReference type="InterPro" id="IPR039776">
    <property type="entry name" value="Pds5"/>
</dbReference>
<dbReference type="PANTHER" id="PTHR12663:SF50">
    <property type="entry name" value="SISTER CHROMATID COHESION PROTEIN PDS5 HOMOLOG B"/>
    <property type="match status" value="1"/>
</dbReference>
<evidence type="ECO:0000256" key="1">
    <source>
        <dbReference type="ARBA" id="ARBA00004123"/>
    </source>
</evidence>
<keyword evidence="7" id="KW-0131">Cell cycle</keyword>
<dbReference type="GO" id="GO:0005634">
    <property type="term" value="C:nucleus"/>
    <property type="evidence" value="ECO:0007669"/>
    <property type="project" value="UniProtKB-SubCell"/>
</dbReference>
<dbReference type="GO" id="GO:0035825">
    <property type="term" value="P:homologous recombination"/>
    <property type="evidence" value="ECO:0007669"/>
    <property type="project" value="UniProtKB-ARBA"/>
</dbReference>
<evidence type="ECO:0000256" key="2">
    <source>
        <dbReference type="ARBA" id="ARBA00022618"/>
    </source>
</evidence>
<evidence type="ECO:0000256" key="3">
    <source>
        <dbReference type="ARBA" id="ARBA00022763"/>
    </source>
</evidence>
<keyword evidence="2" id="KW-0132">Cell division</keyword>